<evidence type="ECO:0000313" key="1">
    <source>
        <dbReference type="EMBL" id="MBG3878474.1"/>
    </source>
</evidence>
<name>A0ABS0J7X7_9BACT</name>
<reference evidence="1 2" key="1">
    <citation type="submission" date="2019-08" db="EMBL/GenBank/DDBJ databases">
        <authorList>
            <person name="Luo N."/>
        </authorList>
    </citation>
    <scope>NUCLEOTIDE SEQUENCE [LARGE SCALE GENOMIC DNA]</scope>
    <source>
        <strain evidence="1 2">NCIMB 9442</strain>
    </source>
</reference>
<dbReference type="EMBL" id="VRYY01000592">
    <property type="protein sequence ID" value="MBG3878474.1"/>
    <property type="molecule type" value="Genomic_DNA"/>
</dbReference>
<keyword evidence="2" id="KW-1185">Reference proteome</keyword>
<proteinExistence type="predicted"/>
<dbReference type="RefSeq" id="WP_196610378.1">
    <property type="nucleotide sequence ID" value="NZ_VRYY01000592.1"/>
</dbReference>
<accession>A0ABS0J7X7</accession>
<protein>
    <submittedName>
        <fullName evidence="1">Uncharacterized protein</fullName>
    </submittedName>
</protein>
<organism evidence="1 2">
    <name type="scientific">Nitratidesulfovibrio oxamicus</name>
    <dbReference type="NCBI Taxonomy" id="32016"/>
    <lineage>
        <taxon>Bacteria</taxon>
        <taxon>Pseudomonadati</taxon>
        <taxon>Thermodesulfobacteriota</taxon>
        <taxon>Desulfovibrionia</taxon>
        <taxon>Desulfovibrionales</taxon>
        <taxon>Desulfovibrionaceae</taxon>
        <taxon>Nitratidesulfovibrio</taxon>
    </lineage>
</organism>
<gene>
    <name evidence="1" type="ORF">FVW20_16015</name>
</gene>
<comment type="caution">
    <text evidence="1">The sequence shown here is derived from an EMBL/GenBank/DDBJ whole genome shotgun (WGS) entry which is preliminary data.</text>
</comment>
<dbReference type="Proteomes" id="UP001194469">
    <property type="component" value="Unassembled WGS sequence"/>
</dbReference>
<evidence type="ECO:0000313" key="2">
    <source>
        <dbReference type="Proteomes" id="UP001194469"/>
    </source>
</evidence>
<sequence>MQWFTIAYTREGADRIHLETVEHPNEVEAWGYAVDMADTGCEVEIMPHYFCIPSYHGHSFRREVRDASARADAVNWHHKGLAARERLKRMFPAGAA</sequence>